<accession>A0A563EKZ8</accession>
<evidence type="ECO:0000313" key="1">
    <source>
        <dbReference type="EMBL" id="TWP47803.1"/>
    </source>
</evidence>
<gene>
    <name evidence="1" type="ORF">FKR81_31170</name>
</gene>
<dbReference type="Proteomes" id="UP000316639">
    <property type="component" value="Unassembled WGS sequence"/>
</dbReference>
<dbReference type="EMBL" id="VOBR01000024">
    <property type="protein sequence ID" value="TWP47803.1"/>
    <property type="molecule type" value="Genomic_DNA"/>
</dbReference>
<organism evidence="1 2">
    <name type="scientific">Lentzea tibetensis</name>
    <dbReference type="NCBI Taxonomy" id="2591470"/>
    <lineage>
        <taxon>Bacteria</taxon>
        <taxon>Bacillati</taxon>
        <taxon>Actinomycetota</taxon>
        <taxon>Actinomycetes</taxon>
        <taxon>Pseudonocardiales</taxon>
        <taxon>Pseudonocardiaceae</taxon>
        <taxon>Lentzea</taxon>
    </lineage>
</organism>
<reference evidence="1 2" key="1">
    <citation type="submission" date="2019-07" db="EMBL/GenBank/DDBJ databases">
        <title>Lentzea xizangensis sp. nov., isolated from Qinghai-Tibetan Plateau Soils.</title>
        <authorList>
            <person name="Huang J."/>
        </authorList>
    </citation>
    <scope>NUCLEOTIDE SEQUENCE [LARGE SCALE GENOMIC DNA]</scope>
    <source>
        <strain evidence="1 2">FXJ1.1311</strain>
    </source>
</reference>
<sequence>MTSSITTSFTLGTALRPRFDLAHLNNDENGTPLLNGYCGDLRKLRSKLRASYEDPQAVQEVPWLSREGADIYFSRSSRCREHTLPAPVSAGRATLEIVKLS</sequence>
<name>A0A563EKZ8_9PSEU</name>
<protein>
    <submittedName>
        <fullName evidence="1">Uncharacterized protein</fullName>
    </submittedName>
</protein>
<dbReference type="AlphaFoldDB" id="A0A563EKZ8"/>
<comment type="caution">
    <text evidence="1">The sequence shown here is derived from an EMBL/GenBank/DDBJ whole genome shotgun (WGS) entry which is preliminary data.</text>
</comment>
<dbReference type="RefSeq" id="WP_146357372.1">
    <property type="nucleotide sequence ID" value="NZ_VOBR01000024.1"/>
</dbReference>
<proteinExistence type="predicted"/>
<evidence type="ECO:0000313" key="2">
    <source>
        <dbReference type="Proteomes" id="UP000316639"/>
    </source>
</evidence>
<keyword evidence="2" id="KW-1185">Reference proteome</keyword>